<dbReference type="AlphaFoldDB" id="M9R7M7"/>
<proteinExistence type="predicted"/>
<keyword evidence="1" id="KW-0479">Metal-binding</keyword>
<organism evidence="3 4">
    <name type="scientific">Octadecabacter antarcticus 307</name>
    <dbReference type="NCBI Taxonomy" id="391626"/>
    <lineage>
        <taxon>Bacteria</taxon>
        <taxon>Pseudomonadati</taxon>
        <taxon>Pseudomonadota</taxon>
        <taxon>Alphaproteobacteria</taxon>
        <taxon>Rhodobacterales</taxon>
        <taxon>Roseobacteraceae</taxon>
        <taxon>Octadecabacter</taxon>
    </lineage>
</organism>
<dbReference type="Pfam" id="PF01557">
    <property type="entry name" value="FAA_hydrolase"/>
    <property type="match status" value="1"/>
</dbReference>
<evidence type="ECO:0000313" key="4">
    <source>
        <dbReference type="Proteomes" id="UP000005307"/>
    </source>
</evidence>
<dbReference type="HOGENOM" id="CLU_028458_5_0_5"/>
<sequence length="230" mass="23958">MAALEVRPPDTPTLRTSEAGSHIGVHRIFCVGQNYADHVAEMGGDAKADPPIFFMKPNSAVVQSGATIPFPPATENLHHEVELVVVLKTGGADIAESVALSHVYGYAVGNDLTRRDIQAAAKSKGSPWDMAKGFDNSAVIGTVHPVAEIGHPTAGAVTCSVDGEARQIGDLTQMIWSVPEIIATLSTLVTLQAGDIIMTGTPAGVGPIVRGQTCLCEIYGLSDASVTFEA</sequence>
<dbReference type="GO" id="GO:0018773">
    <property type="term" value="F:acetylpyruvate hydrolase activity"/>
    <property type="evidence" value="ECO:0007669"/>
    <property type="project" value="TreeGrafter"/>
</dbReference>
<dbReference type="InterPro" id="IPR036663">
    <property type="entry name" value="Fumarylacetoacetase_C_sf"/>
</dbReference>
<dbReference type="STRING" id="391626.OAN307_c05930"/>
<dbReference type="RefSeq" id="WP_015498370.1">
    <property type="nucleotide sequence ID" value="NC_020911.1"/>
</dbReference>
<evidence type="ECO:0000259" key="2">
    <source>
        <dbReference type="Pfam" id="PF01557"/>
    </source>
</evidence>
<feature type="domain" description="Fumarylacetoacetase-like C-terminal" evidence="2">
    <location>
        <begin position="28"/>
        <end position="219"/>
    </location>
</feature>
<dbReference type="EMBL" id="CP003740">
    <property type="protein sequence ID" value="AGI66321.1"/>
    <property type="molecule type" value="Genomic_DNA"/>
</dbReference>
<dbReference type="PANTHER" id="PTHR11820">
    <property type="entry name" value="ACYLPYRUVASE"/>
    <property type="match status" value="1"/>
</dbReference>
<keyword evidence="4" id="KW-1185">Reference proteome</keyword>
<reference evidence="3 4" key="1">
    <citation type="journal article" date="2013" name="PLoS ONE">
        <title>Poles Apart: Arctic and Antarctic Octadecabacter strains Share High Genome Plasticity and a New Type of Xanthorhodopsin.</title>
        <authorList>
            <person name="Vollmers J."/>
            <person name="Voget S."/>
            <person name="Dietrich S."/>
            <person name="Gollnow K."/>
            <person name="Smits M."/>
            <person name="Meyer K."/>
            <person name="Brinkhoff T."/>
            <person name="Simon M."/>
            <person name="Daniel R."/>
        </authorList>
    </citation>
    <scope>NUCLEOTIDE SEQUENCE [LARGE SCALE GENOMIC DNA]</scope>
    <source>
        <strain evidence="3 4">307</strain>
    </source>
</reference>
<dbReference type="OrthoDB" id="5197601at2"/>
<evidence type="ECO:0000313" key="3">
    <source>
        <dbReference type="EMBL" id="AGI66321.1"/>
    </source>
</evidence>
<dbReference type="SUPFAM" id="SSF56529">
    <property type="entry name" value="FAH"/>
    <property type="match status" value="1"/>
</dbReference>
<dbReference type="eggNOG" id="COG0179">
    <property type="taxonomic scope" value="Bacteria"/>
</dbReference>
<name>M9R7M7_9RHOB</name>
<dbReference type="PANTHER" id="PTHR11820:SF90">
    <property type="entry name" value="FLUTATHIONE S-TRANSFERASE"/>
    <property type="match status" value="1"/>
</dbReference>
<dbReference type="Gene3D" id="3.90.850.10">
    <property type="entry name" value="Fumarylacetoacetase-like, C-terminal domain"/>
    <property type="match status" value="1"/>
</dbReference>
<protein>
    <submittedName>
        <fullName evidence="3">Fumarylacetoacetate hydrolase family protein</fullName>
    </submittedName>
</protein>
<dbReference type="KEGG" id="oat:OAN307_c05930"/>
<dbReference type="InterPro" id="IPR011234">
    <property type="entry name" value="Fumarylacetoacetase-like_C"/>
</dbReference>
<keyword evidence="3" id="KW-0378">Hydrolase</keyword>
<dbReference type="GO" id="GO:0046872">
    <property type="term" value="F:metal ion binding"/>
    <property type="evidence" value="ECO:0007669"/>
    <property type="project" value="UniProtKB-KW"/>
</dbReference>
<accession>M9R7M7</accession>
<gene>
    <name evidence="3" type="ORF">OAN307_c05930</name>
</gene>
<evidence type="ECO:0000256" key="1">
    <source>
        <dbReference type="ARBA" id="ARBA00022723"/>
    </source>
</evidence>
<dbReference type="Proteomes" id="UP000005307">
    <property type="component" value="Chromosome"/>
</dbReference>